<dbReference type="InterPro" id="IPR033640">
    <property type="entry name" value="FAR_C"/>
</dbReference>
<dbReference type="GO" id="GO:0080019">
    <property type="term" value="F:alcohol-forming very long-chain fatty acyl-CoA reductase activity"/>
    <property type="evidence" value="ECO:0007669"/>
    <property type="project" value="InterPro"/>
</dbReference>
<evidence type="ECO:0000256" key="4">
    <source>
        <dbReference type="RuleBase" id="RU363097"/>
    </source>
</evidence>
<dbReference type="Gene3D" id="3.40.50.720">
    <property type="entry name" value="NAD(P)-binding Rossmann-like Domain"/>
    <property type="match status" value="1"/>
</dbReference>
<feature type="domain" description="Thioester reductase (TE)" evidence="6">
    <location>
        <begin position="17"/>
        <end position="318"/>
    </location>
</feature>
<dbReference type="InterPro" id="IPR013120">
    <property type="entry name" value="FAR_NAD-bd"/>
</dbReference>
<dbReference type="GO" id="GO:0010345">
    <property type="term" value="P:suberin biosynthetic process"/>
    <property type="evidence" value="ECO:0007669"/>
    <property type="project" value="TreeGrafter"/>
</dbReference>
<dbReference type="GO" id="GO:0102965">
    <property type="term" value="F:alcohol-forming long-chain fatty acyl-CoA reductase activity"/>
    <property type="evidence" value="ECO:0007669"/>
    <property type="project" value="UniProtKB-EC"/>
</dbReference>
<evidence type="ECO:0000256" key="1">
    <source>
        <dbReference type="ARBA" id="ARBA00005928"/>
    </source>
</evidence>
<keyword evidence="4" id="KW-0521">NADP</keyword>
<comment type="similarity">
    <text evidence="1 4">Belongs to the fatty acyl-CoA reductase family.</text>
</comment>
<dbReference type="PANTHER" id="PTHR11011:SF99">
    <property type="entry name" value="FATTY ACYL-COA REDUCTASE 3"/>
    <property type="match status" value="1"/>
</dbReference>
<gene>
    <name evidence="7" type="ORF">HPP92_006538</name>
</gene>
<dbReference type="CDD" id="cd05236">
    <property type="entry name" value="FAR-N_SDR_e"/>
    <property type="match status" value="1"/>
</dbReference>
<keyword evidence="4" id="KW-0560">Oxidoreductase</keyword>
<dbReference type="EC" id="1.2.1.84" evidence="4"/>
<dbReference type="Pfam" id="PF07993">
    <property type="entry name" value="NAD_binding_4"/>
    <property type="match status" value="1"/>
</dbReference>
<dbReference type="AlphaFoldDB" id="A0A835RK31"/>
<dbReference type="SUPFAM" id="SSF51735">
    <property type="entry name" value="NAD(P)-binding Rossmann-fold domains"/>
    <property type="match status" value="1"/>
</dbReference>
<evidence type="ECO:0000259" key="6">
    <source>
        <dbReference type="Pfam" id="PF07993"/>
    </source>
</evidence>
<dbReference type="CDD" id="cd09071">
    <property type="entry name" value="FAR_C"/>
    <property type="match status" value="1"/>
</dbReference>
<feature type="domain" description="Fatty acyl-CoA reductase C-terminal" evidence="5">
    <location>
        <begin position="399"/>
        <end position="490"/>
    </location>
</feature>
<evidence type="ECO:0000259" key="5">
    <source>
        <dbReference type="Pfam" id="PF03015"/>
    </source>
</evidence>
<keyword evidence="3 4" id="KW-0443">Lipid metabolism</keyword>
<comment type="caution">
    <text evidence="7">The sequence shown here is derived from an EMBL/GenBank/DDBJ whole genome shotgun (WGS) entry which is preliminary data.</text>
</comment>
<dbReference type="GO" id="GO:0035336">
    <property type="term" value="P:long-chain fatty-acyl-CoA metabolic process"/>
    <property type="evidence" value="ECO:0007669"/>
    <property type="project" value="TreeGrafter"/>
</dbReference>
<evidence type="ECO:0000256" key="3">
    <source>
        <dbReference type="ARBA" id="ARBA00023098"/>
    </source>
</evidence>
<dbReference type="PANTHER" id="PTHR11011">
    <property type="entry name" value="MALE STERILITY PROTEIN 2-RELATED"/>
    <property type="match status" value="1"/>
</dbReference>
<dbReference type="Proteomes" id="UP000639772">
    <property type="component" value="Chromosome 3"/>
</dbReference>
<keyword evidence="2 4" id="KW-0444">Lipid biosynthesis</keyword>
<dbReference type="OrthoDB" id="429813at2759"/>
<organism evidence="7 8">
    <name type="scientific">Vanilla planifolia</name>
    <name type="common">Vanilla</name>
    <dbReference type="NCBI Taxonomy" id="51239"/>
    <lineage>
        <taxon>Eukaryota</taxon>
        <taxon>Viridiplantae</taxon>
        <taxon>Streptophyta</taxon>
        <taxon>Embryophyta</taxon>
        <taxon>Tracheophyta</taxon>
        <taxon>Spermatophyta</taxon>
        <taxon>Magnoliopsida</taxon>
        <taxon>Liliopsida</taxon>
        <taxon>Asparagales</taxon>
        <taxon>Orchidaceae</taxon>
        <taxon>Vanilloideae</taxon>
        <taxon>Vanilleae</taxon>
        <taxon>Vanilla</taxon>
    </lineage>
</organism>
<reference evidence="7 8" key="1">
    <citation type="journal article" date="2020" name="Nat. Food">
        <title>A phased Vanilla planifolia genome enables genetic improvement of flavour and production.</title>
        <authorList>
            <person name="Hasing T."/>
            <person name="Tang H."/>
            <person name="Brym M."/>
            <person name="Khazi F."/>
            <person name="Huang T."/>
            <person name="Chambers A.H."/>
        </authorList>
    </citation>
    <scope>NUCLEOTIDE SEQUENCE [LARGE SCALE GENOMIC DNA]</scope>
    <source>
        <tissue evidence="7">Leaf</tissue>
    </source>
</reference>
<comment type="function">
    <text evidence="4">Catalyzes the reduction of fatty acyl-CoA to fatty alcohols.</text>
</comment>
<name>A0A835RK31_VANPL</name>
<dbReference type="InterPro" id="IPR026055">
    <property type="entry name" value="FAR"/>
</dbReference>
<sequence length="490" mass="56013">MEIGNIVEFLRDKTIFVTGSTGFLGKIFVEKVLRVQPNVKKLFLLVRADDAEAAKRRVLTDVIAKELFDSLREKHGHGFDAFISEKVNPVAGDIVYENLGIEDHDLMKQLYKEIDIVVNVAATTNFYERYDVALNINVLGAKHVMEFAKNCSEMKMLLHVSTAYVVGERKGIISEKPFQFGETLVEGEHLDIEEELKLAVHRKEELKMKRSTKEAEKSAMKELGIKRARMFGWPNTYVFTKAMGEMLLGHLRGDLPLVIMRPTIITSIYKDLSPGWIEGVRTIDSFILGYAKGKISCLLGDPDVNLDLIPGDIVVNAMIVAIAVNSKKKTQFIYHVTSSFTNMVNCSKLAQCAYDYMLKNPRMTNEGKAIKTSKCRIMKSMSSFHILMLLRYRLPLLGLFFINFAMCGLCSNLLKKMWKEYNLVMQFSEIYRPYTFFKGIFEDVNLEGLRMTMVKCDDTTLLDFDPKNIDWDDYLISIHIPSILKKYLCK</sequence>
<dbReference type="InterPro" id="IPR036291">
    <property type="entry name" value="NAD(P)-bd_dom_sf"/>
</dbReference>
<keyword evidence="4" id="KW-0472">Membrane</keyword>
<comment type="catalytic activity">
    <reaction evidence="4">
        <text>a long-chain fatty acyl-CoA + 2 NADPH + 2 H(+) = a long-chain primary fatty alcohol + 2 NADP(+) + CoA</text>
        <dbReference type="Rhea" id="RHEA:52716"/>
        <dbReference type="ChEBI" id="CHEBI:15378"/>
        <dbReference type="ChEBI" id="CHEBI:57287"/>
        <dbReference type="ChEBI" id="CHEBI:57783"/>
        <dbReference type="ChEBI" id="CHEBI:58349"/>
        <dbReference type="ChEBI" id="CHEBI:77396"/>
        <dbReference type="ChEBI" id="CHEBI:83139"/>
        <dbReference type="EC" id="1.2.1.84"/>
    </reaction>
</comment>
<accession>A0A835RK31</accession>
<protein>
    <recommendedName>
        <fullName evidence="4">Fatty acyl-CoA reductase</fullName>
        <ecNumber evidence="4">1.2.1.84</ecNumber>
    </recommendedName>
</protein>
<dbReference type="EMBL" id="JADCNM010000003">
    <property type="protein sequence ID" value="KAG0489675.1"/>
    <property type="molecule type" value="Genomic_DNA"/>
</dbReference>
<dbReference type="Pfam" id="PF03015">
    <property type="entry name" value="Sterile"/>
    <property type="match status" value="1"/>
</dbReference>
<evidence type="ECO:0000313" key="8">
    <source>
        <dbReference type="Proteomes" id="UP000639772"/>
    </source>
</evidence>
<keyword evidence="4" id="KW-0812">Transmembrane</keyword>
<evidence type="ECO:0000256" key="2">
    <source>
        <dbReference type="ARBA" id="ARBA00022516"/>
    </source>
</evidence>
<evidence type="ECO:0000313" key="7">
    <source>
        <dbReference type="EMBL" id="KAG0489675.1"/>
    </source>
</evidence>
<feature type="transmembrane region" description="Helical" evidence="4">
    <location>
        <begin position="392"/>
        <end position="414"/>
    </location>
</feature>
<keyword evidence="4" id="KW-1133">Transmembrane helix</keyword>
<proteinExistence type="inferred from homology"/>